<dbReference type="AlphaFoldDB" id="J0D2J6"/>
<evidence type="ECO:0000313" key="6">
    <source>
        <dbReference type="Proteomes" id="UP000006514"/>
    </source>
</evidence>
<protein>
    <recommendedName>
        <fullName evidence="7">CxC5 like cysteine cluster associated with KDZ domain-containing protein</fullName>
    </recommendedName>
</protein>
<dbReference type="InterPro" id="IPR041539">
    <property type="entry name" value="CxC5"/>
</dbReference>
<dbReference type="Proteomes" id="UP000006514">
    <property type="component" value="Unassembled WGS sequence"/>
</dbReference>
<dbReference type="Pfam" id="PF18718">
    <property type="entry name" value="CxC5"/>
    <property type="match status" value="1"/>
</dbReference>
<evidence type="ECO:0000256" key="1">
    <source>
        <dbReference type="SAM" id="MobiDB-lite"/>
    </source>
</evidence>
<sequence>MLGRGRHSIGWLAFLLVIPGAVASEPVPFPSVRFADFSRLVANHFHADVSLAAVLGFLFTVLRNPDLLALHYRLKHELVDGDKRTDMSPWGTFMADAILRRWDSHAATEPQSTLLAAPRTPYSLLGEDQCRNAKWKHLGTAIEDLVSLAGYSSRARASFPPIDETAIQHVAILVPARVDCRTTHCGCAIRRVTHGSDATPVTVIEGAELRLNSYLLGGQCPKCKSIYYPDHSTHPKPAPQQKDRIRYYNLSAPYVKIGRNLWADRRFGWTVLNGLYSFASTASFTEFWTKSFWPGGSLSRRHIWQAFVQFSMREVALSQNKHFIVDDGLPIAGVVEELNNKFNTTGRVPGGEEHHCSECVQPYIPPPPELSGDAAATYGAERSTDHAPALAGVPDDEAPGDVRLRLNNAPEVTARVIDGIVMGPCHCTFDDCIEPLLDAAKGVWCKEHHELYAHLCHVKGCSEPIVKDTRACTGHQREWRQHQERFARQSVLGMRRRIRQADSSTNAWSTTGRTRAEPPPHDADGEPILPERKNYFAPGRFYCLELMVRPCGVPTAFALFDRSESPKKIIDFIEKHHPRPQDKAQYYIIDKACMVLRRLITLGKWDEWKKTSRLIVDSYHYINHRVSDYLCRKWCNPAPMDGSAPNLVHTSRSSTTGLTYHKRAYNSQAAEQLNAWIAGYQPILNRMTVANFMCRARERDERMNESDDEGEIEVDALDATELED</sequence>
<accession>J0D2J6</accession>
<dbReference type="InParanoid" id="J0D2J6"/>
<dbReference type="OrthoDB" id="2527272at2759"/>
<dbReference type="InterPro" id="IPR040898">
    <property type="entry name" value="CxC6"/>
</dbReference>
<evidence type="ECO:0000259" key="4">
    <source>
        <dbReference type="Pfam" id="PF18721"/>
    </source>
</evidence>
<feature type="chain" id="PRO_5003732791" description="CxC5 like cysteine cluster associated with KDZ domain-containing protein" evidence="2">
    <location>
        <begin position="24"/>
        <end position="724"/>
    </location>
</feature>
<feature type="compositionally biased region" description="Acidic residues" evidence="1">
    <location>
        <begin position="706"/>
        <end position="724"/>
    </location>
</feature>
<feature type="signal peptide" evidence="2">
    <location>
        <begin position="1"/>
        <end position="23"/>
    </location>
</feature>
<organism evidence="5 6">
    <name type="scientific">Auricularia subglabra (strain TFB-10046 / SS5)</name>
    <name type="common">White-rot fungus</name>
    <name type="synonym">Auricularia delicata (strain TFB10046)</name>
    <dbReference type="NCBI Taxonomy" id="717982"/>
    <lineage>
        <taxon>Eukaryota</taxon>
        <taxon>Fungi</taxon>
        <taxon>Dikarya</taxon>
        <taxon>Basidiomycota</taxon>
        <taxon>Agaricomycotina</taxon>
        <taxon>Agaricomycetes</taxon>
        <taxon>Auriculariales</taxon>
        <taxon>Auriculariaceae</taxon>
        <taxon>Auricularia</taxon>
    </lineage>
</organism>
<name>J0D2J6_AURST</name>
<keyword evidence="6" id="KW-1185">Reference proteome</keyword>
<evidence type="ECO:0000313" key="5">
    <source>
        <dbReference type="EMBL" id="EJD32847.1"/>
    </source>
</evidence>
<keyword evidence="2" id="KW-0732">Signal</keyword>
<proteinExistence type="predicted"/>
<evidence type="ECO:0000259" key="3">
    <source>
        <dbReference type="Pfam" id="PF18718"/>
    </source>
</evidence>
<evidence type="ECO:0000256" key="2">
    <source>
        <dbReference type="SAM" id="SignalP"/>
    </source>
</evidence>
<dbReference type="eggNOG" id="ENOG502SJG5">
    <property type="taxonomic scope" value="Eukaryota"/>
</dbReference>
<dbReference type="KEGG" id="adl:AURDEDRAFT_178053"/>
<dbReference type="OMA" id="CVETICC"/>
<evidence type="ECO:0008006" key="7">
    <source>
        <dbReference type="Google" id="ProtNLM"/>
    </source>
</evidence>
<dbReference type="Pfam" id="PF18721">
    <property type="entry name" value="CxC6"/>
    <property type="match status" value="1"/>
</dbReference>
<feature type="region of interest" description="Disordered" evidence="1">
    <location>
        <begin position="502"/>
        <end position="529"/>
    </location>
</feature>
<gene>
    <name evidence="5" type="ORF">AURDEDRAFT_178053</name>
</gene>
<reference evidence="6" key="1">
    <citation type="journal article" date="2012" name="Science">
        <title>The Paleozoic origin of enzymatic lignin decomposition reconstructed from 31 fungal genomes.</title>
        <authorList>
            <person name="Floudas D."/>
            <person name="Binder M."/>
            <person name="Riley R."/>
            <person name="Barry K."/>
            <person name="Blanchette R.A."/>
            <person name="Henrissat B."/>
            <person name="Martinez A.T."/>
            <person name="Otillar R."/>
            <person name="Spatafora J.W."/>
            <person name="Yadav J.S."/>
            <person name="Aerts A."/>
            <person name="Benoit I."/>
            <person name="Boyd A."/>
            <person name="Carlson A."/>
            <person name="Copeland A."/>
            <person name="Coutinho P.M."/>
            <person name="de Vries R.P."/>
            <person name="Ferreira P."/>
            <person name="Findley K."/>
            <person name="Foster B."/>
            <person name="Gaskell J."/>
            <person name="Glotzer D."/>
            <person name="Gorecki P."/>
            <person name="Heitman J."/>
            <person name="Hesse C."/>
            <person name="Hori C."/>
            <person name="Igarashi K."/>
            <person name="Jurgens J.A."/>
            <person name="Kallen N."/>
            <person name="Kersten P."/>
            <person name="Kohler A."/>
            <person name="Kuees U."/>
            <person name="Kumar T.K.A."/>
            <person name="Kuo A."/>
            <person name="LaButti K."/>
            <person name="Larrondo L.F."/>
            <person name="Lindquist E."/>
            <person name="Ling A."/>
            <person name="Lombard V."/>
            <person name="Lucas S."/>
            <person name="Lundell T."/>
            <person name="Martin R."/>
            <person name="McLaughlin D.J."/>
            <person name="Morgenstern I."/>
            <person name="Morin E."/>
            <person name="Murat C."/>
            <person name="Nagy L.G."/>
            <person name="Nolan M."/>
            <person name="Ohm R.A."/>
            <person name="Patyshakuliyeva A."/>
            <person name="Rokas A."/>
            <person name="Ruiz-Duenas F.J."/>
            <person name="Sabat G."/>
            <person name="Salamov A."/>
            <person name="Samejima M."/>
            <person name="Schmutz J."/>
            <person name="Slot J.C."/>
            <person name="St John F."/>
            <person name="Stenlid J."/>
            <person name="Sun H."/>
            <person name="Sun S."/>
            <person name="Syed K."/>
            <person name="Tsang A."/>
            <person name="Wiebenga A."/>
            <person name="Young D."/>
            <person name="Pisabarro A."/>
            <person name="Eastwood D.C."/>
            <person name="Martin F."/>
            <person name="Cullen D."/>
            <person name="Grigoriev I.V."/>
            <person name="Hibbett D.S."/>
        </authorList>
    </citation>
    <scope>NUCLEOTIDE SEQUENCE [LARGE SCALE GENOMIC DNA]</scope>
    <source>
        <strain evidence="6">TFB10046</strain>
    </source>
</reference>
<feature type="compositionally biased region" description="Polar residues" evidence="1">
    <location>
        <begin position="502"/>
        <end position="513"/>
    </location>
</feature>
<feature type="domain" description="CxC6 like cysteine cluster associated with KDZ" evidence="4">
    <location>
        <begin position="416"/>
        <end position="482"/>
    </location>
</feature>
<feature type="compositionally biased region" description="Basic and acidic residues" evidence="1">
    <location>
        <begin position="514"/>
        <end position="529"/>
    </location>
</feature>
<feature type="domain" description="CxC5 like cysteine cluster associated with KDZ" evidence="3">
    <location>
        <begin position="170"/>
        <end position="292"/>
    </location>
</feature>
<feature type="region of interest" description="Disordered" evidence="1">
    <location>
        <begin position="700"/>
        <end position="724"/>
    </location>
</feature>
<dbReference type="EMBL" id="JH688604">
    <property type="protein sequence ID" value="EJD32847.1"/>
    <property type="molecule type" value="Genomic_DNA"/>
</dbReference>